<keyword evidence="3" id="KW-1185">Reference proteome</keyword>
<feature type="transmembrane region" description="Helical" evidence="1">
    <location>
        <begin position="12"/>
        <end position="30"/>
    </location>
</feature>
<dbReference type="GeneID" id="64636682"/>
<evidence type="ECO:0000256" key="1">
    <source>
        <dbReference type="SAM" id="Phobius"/>
    </source>
</evidence>
<evidence type="ECO:0000313" key="2">
    <source>
        <dbReference type="EMBL" id="KAG1816136.1"/>
    </source>
</evidence>
<reference evidence="2" key="1">
    <citation type="journal article" date="2020" name="New Phytol.">
        <title>Comparative genomics reveals dynamic genome evolution in host specialist ectomycorrhizal fungi.</title>
        <authorList>
            <person name="Lofgren L.A."/>
            <person name="Nguyen N.H."/>
            <person name="Vilgalys R."/>
            <person name="Ruytinx J."/>
            <person name="Liao H.L."/>
            <person name="Branco S."/>
            <person name="Kuo A."/>
            <person name="LaButti K."/>
            <person name="Lipzen A."/>
            <person name="Andreopoulos W."/>
            <person name="Pangilinan J."/>
            <person name="Riley R."/>
            <person name="Hundley H."/>
            <person name="Na H."/>
            <person name="Barry K."/>
            <person name="Grigoriev I.V."/>
            <person name="Stajich J.E."/>
            <person name="Kennedy P.G."/>
        </authorList>
    </citation>
    <scope>NUCLEOTIDE SEQUENCE</scope>
    <source>
        <strain evidence="2">MN1</strain>
    </source>
</reference>
<accession>A0A9P7EAP7</accession>
<protein>
    <submittedName>
        <fullName evidence="2">Uncharacterized protein</fullName>
    </submittedName>
</protein>
<keyword evidence="1" id="KW-0812">Transmembrane</keyword>
<evidence type="ECO:0000313" key="3">
    <source>
        <dbReference type="Proteomes" id="UP000807769"/>
    </source>
</evidence>
<dbReference type="AlphaFoldDB" id="A0A9P7EAP7"/>
<sequence length="94" mass="10536">MSSNTWTTPVTFLASPNTAISLAFSIRVLYATRLILRTMSDWCGIPRIGGGHSGVQRPRRVAFGPLYLLQSMVHADASFYFIQIRLRNTIFKSS</sequence>
<keyword evidence="1" id="KW-0472">Membrane</keyword>
<organism evidence="2 3">
    <name type="scientific">Suillus subaureus</name>
    <dbReference type="NCBI Taxonomy" id="48587"/>
    <lineage>
        <taxon>Eukaryota</taxon>
        <taxon>Fungi</taxon>
        <taxon>Dikarya</taxon>
        <taxon>Basidiomycota</taxon>
        <taxon>Agaricomycotina</taxon>
        <taxon>Agaricomycetes</taxon>
        <taxon>Agaricomycetidae</taxon>
        <taxon>Boletales</taxon>
        <taxon>Suillineae</taxon>
        <taxon>Suillaceae</taxon>
        <taxon>Suillus</taxon>
    </lineage>
</organism>
<dbReference type="Proteomes" id="UP000807769">
    <property type="component" value="Unassembled WGS sequence"/>
</dbReference>
<dbReference type="EMBL" id="JABBWG010000017">
    <property type="protein sequence ID" value="KAG1816136.1"/>
    <property type="molecule type" value="Genomic_DNA"/>
</dbReference>
<proteinExistence type="predicted"/>
<gene>
    <name evidence="2" type="ORF">BJ212DRAFT_213240</name>
</gene>
<comment type="caution">
    <text evidence="2">The sequence shown here is derived from an EMBL/GenBank/DDBJ whole genome shotgun (WGS) entry which is preliminary data.</text>
</comment>
<name>A0A9P7EAP7_9AGAM</name>
<keyword evidence="1" id="KW-1133">Transmembrane helix</keyword>
<dbReference type="RefSeq" id="XP_041192942.1">
    <property type="nucleotide sequence ID" value="XM_041342666.1"/>
</dbReference>